<name>A0A1I7XSC3_HETBA</name>
<dbReference type="AlphaFoldDB" id="A0A1I7XSC3"/>
<evidence type="ECO:0000313" key="2">
    <source>
        <dbReference type="WBParaSite" id="Hba_20227"/>
    </source>
</evidence>
<sequence>MSYNFCFETCSPPGPNEILKCNEALELVDENKSPNYRFHQLTKLTERALEFWFGYECGTDPVIYNDPHLIGNLKSNQLTINE</sequence>
<evidence type="ECO:0000313" key="1">
    <source>
        <dbReference type="Proteomes" id="UP000095283"/>
    </source>
</evidence>
<dbReference type="WBParaSite" id="Hba_20227">
    <property type="protein sequence ID" value="Hba_20227"/>
    <property type="gene ID" value="Hba_20227"/>
</dbReference>
<keyword evidence="1" id="KW-1185">Reference proteome</keyword>
<proteinExistence type="predicted"/>
<organism evidence="1 2">
    <name type="scientific">Heterorhabditis bacteriophora</name>
    <name type="common">Entomopathogenic nematode worm</name>
    <dbReference type="NCBI Taxonomy" id="37862"/>
    <lineage>
        <taxon>Eukaryota</taxon>
        <taxon>Metazoa</taxon>
        <taxon>Ecdysozoa</taxon>
        <taxon>Nematoda</taxon>
        <taxon>Chromadorea</taxon>
        <taxon>Rhabditida</taxon>
        <taxon>Rhabditina</taxon>
        <taxon>Rhabditomorpha</taxon>
        <taxon>Strongyloidea</taxon>
        <taxon>Heterorhabditidae</taxon>
        <taxon>Heterorhabditis</taxon>
    </lineage>
</organism>
<dbReference type="Proteomes" id="UP000095283">
    <property type="component" value="Unplaced"/>
</dbReference>
<accession>A0A1I7XSC3</accession>
<protein>
    <submittedName>
        <fullName evidence="2">SCP domain-containing protein</fullName>
    </submittedName>
</protein>
<reference evidence="2" key="1">
    <citation type="submission" date="2016-11" db="UniProtKB">
        <authorList>
            <consortium name="WormBaseParasite"/>
        </authorList>
    </citation>
    <scope>IDENTIFICATION</scope>
</reference>